<name>A0ABN9WRN7_9DINO</name>
<keyword evidence="3" id="KW-1185">Reference proteome</keyword>
<accession>A0ABN9WRN7</accession>
<gene>
    <name evidence="2" type="ORF">PCOR1329_LOCUS69925</name>
</gene>
<evidence type="ECO:0000313" key="3">
    <source>
        <dbReference type="Proteomes" id="UP001189429"/>
    </source>
</evidence>
<proteinExistence type="predicted"/>
<feature type="region of interest" description="Disordered" evidence="1">
    <location>
        <begin position="281"/>
        <end position="376"/>
    </location>
</feature>
<reference evidence="2" key="1">
    <citation type="submission" date="2023-10" db="EMBL/GenBank/DDBJ databases">
        <authorList>
            <person name="Chen Y."/>
            <person name="Shah S."/>
            <person name="Dougan E. K."/>
            <person name="Thang M."/>
            <person name="Chan C."/>
        </authorList>
    </citation>
    <scope>NUCLEOTIDE SEQUENCE [LARGE SCALE GENOMIC DNA]</scope>
</reference>
<dbReference type="EMBL" id="CAUYUJ010019204">
    <property type="protein sequence ID" value="CAK0889399.1"/>
    <property type="molecule type" value="Genomic_DNA"/>
</dbReference>
<sequence length="376" mass="37904">MAAVVPGRAVGLTYSRERAPLSTQSAFAALQSPHGTPSPCFCATPTLHLVPPLYLPPAAAAATPPWGLQPGAVAPAPALQAVGKRASLPASLGDAAAVFSSLPRRAPTAPLATGSVEVVDEGDVPAKAQSAMELGTGAFLEQGYAQPLTPAGGAVAARLTARRTSAPALLAAPWPPPSPAARAPAPLASPAATAHGRCVAAAAAAAPIAMAGGCAVRTGGPASAAFTQQPLTLVAAPACGVAARPAPAALTAVQSPRGMVLVASPMLAPASPSWSFVAPKVRRKPREAGPSAAAPPAPAPQWATTDEDEESWPGGGDCAELHEQKELFTKGWTREAKQSHSAKSVRKVDGQAEKRRQQSARDKAKNMGLTLDDVEE</sequence>
<organism evidence="2 3">
    <name type="scientific">Prorocentrum cordatum</name>
    <dbReference type="NCBI Taxonomy" id="2364126"/>
    <lineage>
        <taxon>Eukaryota</taxon>
        <taxon>Sar</taxon>
        <taxon>Alveolata</taxon>
        <taxon>Dinophyceae</taxon>
        <taxon>Prorocentrales</taxon>
        <taxon>Prorocentraceae</taxon>
        <taxon>Prorocentrum</taxon>
    </lineage>
</organism>
<protein>
    <submittedName>
        <fullName evidence="2">Uncharacterized protein</fullName>
    </submittedName>
</protein>
<feature type="compositionally biased region" description="Basic and acidic residues" evidence="1">
    <location>
        <begin position="319"/>
        <end position="338"/>
    </location>
</feature>
<comment type="caution">
    <text evidence="2">The sequence shown here is derived from an EMBL/GenBank/DDBJ whole genome shotgun (WGS) entry which is preliminary data.</text>
</comment>
<evidence type="ECO:0000313" key="2">
    <source>
        <dbReference type="EMBL" id="CAK0889399.1"/>
    </source>
</evidence>
<evidence type="ECO:0000256" key="1">
    <source>
        <dbReference type="SAM" id="MobiDB-lite"/>
    </source>
</evidence>
<feature type="compositionally biased region" description="Basic and acidic residues" evidence="1">
    <location>
        <begin position="346"/>
        <end position="365"/>
    </location>
</feature>
<dbReference type="Proteomes" id="UP001189429">
    <property type="component" value="Unassembled WGS sequence"/>
</dbReference>